<evidence type="ECO:0000313" key="7">
    <source>
        <dbReference type="EMBL" id="GAA1563695.1"/>
    </source>
</evidence>
<reference evidence="7 8" key="1">
    <citation type="journal article" date="2019" name="Int. J. Syst. Evol. Microbiol.">
        <title>The Global Catalogue of Microorganisms (GCM) 10K type strain sequencing project: providing services to taxonomists for standard genome sequencing and annotation.</title>
        <authorList>
            <consortium name="The Broad Institute Genomics Platform"/>
            <consortium name="The Broad Institute Genome Sequencing Center for Infectious Disease"/>
            <person name="Wu L."/>
            <person name="Ma J."/>
        </authorList>
    </citation>
    <scope>NUCLEOTIDE SEQUENCE [LARGE SCALE GENOMIC DNA]</scope>
    <source>
        <strain evidence="7 8">JCM 13319</strain>
    </source>
</reference>
<evidence type="ECO:0000256" key="2">
    <source>
        <dbReference type="ARBA" id="ARBA00023125"/>
    </source>
</evidence>
<evidence type="ECO:0000256" key="3">
    <source>
        <dbReference type="ARBA" id="ARBA00023172"/>
    </source>
</evidence>
<accession>A0ABN2CTT7</accession>
<dbReference type="PANTHER" id="PTHR30349">
    <property type="entry name" value="PHAGE INTEGRASE-RELATED"/>
    <property type="match status" value="1"/>
</dbReference>
<feature type="domain" description="Core-binding (CB)" evidence="6">
    <location>
        <begin position="12"/>
        <end position="89"/>
    </location>
</feature>
<evidence type="ECO:0000259" key="6">
    <source>
        <dbReference type="PROSITE" id="PS51900"/>
    </source>
</evidence>
<dbReference type="InterPro" id="IPR010998">
    <property type="entry name" value="Integrase_recombinase_N"/>
</dbReference>
<gene>
    <name evidence="7" type="primary">xerD_2</name>
    <name evidence="7" type="ORF">GCM10009691_41390</name>
</gene>
<dbReference type="InterPro" id="IPR011010">
    <property type="entry name" value="DNA_brk_join_enz"/>
</dbReference>
<keyword evidence="1" id="KW-0229">DNA integration</keyword>
<dbReference type="InterPro" id="IPR013762">
    <property type="entry name" value="Integrase-like_cat_sf"/>
</dbReference>
<dbReference type="Pfam" id="PF00589">
    <property type="entry name" value="Phage_integrase"/>
    <property type="match status" value="1"/>
</dbReference>
<sequence length="295" mass="31937">MVEYLVPAPFGADLEPLRGRWLGSLAPTTRRGYSADARSWLEHCSSVGLDPRTATGRDLLSWLDGLSHLRPATRARKLSGITSFYEWLKDEGAVEAVPEVPRSSRPRARGQDDARLVGLDQKMAHRLLAAADEHSPRMSALVAVGLTTGLRIAEMLALSPAVVRTDGGGRVLATVTGKRERTRTVVVAPLAAERLAALEPEVGWHPYFRTRTGRQWGQREARDALGRLGKQIGVQLHPHLLRHTAASLALATGADMEAVRAMLGHESLATTQRYVRAASALDRSPAYALAAVLGS</sequence>
<feature type="domain" description="Tyr recombinase" evidence="5">
    <location>
        <begin position="114"/>
        <end position="287"/>
    </location>
</feature>
<dbReference type="PROSITE" id="PS51900">
    <property type="entry name" value="CB"/>
    <property type="match status" value="1"/>
</dbReference>
<dbReference type="Pfam" id="PF02899">
    <property type="entry name" value="Phage_int_SAM_1"/>
    <property type="match status" value="1"/>
</dbReference>
<evidence type="ECO:0000259" key="5">
    <source>
        <dbReference type="PROSITE" id="PS51898"/>
    </source>
</evidence>
<dbReference type="Gene3D" id="1.10.443.10">
    <property type="entry name" value="Intergrase catalytic core"/>
    <property type="match status" value="1"/>
</dbReference>
<keyword evidence="8" id="KW-1185">Reference proteome</keyword>
<protein>
    <submittedName>
        <fullName evidence="7">Site-specific tyrosine recombinase XerD</fullName>
    </submittedName>
</protein>
<dbReference type="PROSITE" id="PS51898">
    <property type="entry name" value="TYR_RECOMBINASE"/>
    <property type="match status" value="1"/>
</dbReference>
<name>A0ABN2CTT7_9MICO</name>
<keyword evidence="3" id="KW-0233">DNA recombination</keyword>
<proteinExistence type="predicted"/>
<keyword evidence="2 4" id="KW-0238">DNA-binding</keyword>
<dbReference type="InterPro" id="IPR044068">
    <property type="entry name" value="CB"/>
</dbReference>
<comment type="caution">
    <text evidence="7">The sequence shown here is derived from an EMBL/GenBank/DDBJ whole genome shotgun (WGS) entry which is preliminary data.</text>
</comment>
<dbReference type="Gene3D" id="1.10.150.130">
    <property type="match status" value="1"/>
</dbReference>
<dbReference type="PANTHER" id="PTHR30349:SF81">
    <property type="entry name" value="TYROSINE RECOMBINASE XERC"/>
    <property type="match status" value="1"/>
</dbReference>
<evidence type="ECO:0000256" key="4">
    <source>
        <dbReference type="PROSITE-ProRule" id="PRU01248"/>
    </source>
</evidence>
<evidence type="ECO:0000313" key="8">
    <source>
        <dbReference type="Proteomes" id="UP001501791"/>
    </source>
</evidence>
<organism evidence="7 8">
    <name type="scientific">Brevibacterium picturae</name>
    <dbReference type="NCBI Taxonomy" id="260553"/>
    <lineage>
        <taxon>Bacteria</taxon>
        <taxon>Bacillati</taxon>
        <taxon>Actinomycetota</taxon>
        <taxon>Actinomycetes</taxon>
        <taxon>Micrococcales</taxon>
        <taxon>Brevibacteriaceae</taxon>
        <taxon>Brevibacterium</taxon>
    </lineage>
</organism>
<dbReference type="SUPFAM" id="SSF56349">
    <property type="entry name" value="DNA breaking-rejoining enzymes"/>
    <property type="match status" value="1"/>
</dbReference>
<dbReference type="EMBL" id="BAAALY010000034">
    <property type="protein sequence ID" value="GAA1563695.1"/>
    <property type="molecule type" value="Genomic_DNA"/>
</dbReference>
<dbReference type="Proteomes" id="UP001501791">
    <property type="component" value="Unassembled WGS sequence"/>
</dbReference>
<dbReference type="InterPro" id="IPR004107">
    <property type="entry name" value="Integrase_SAM-like_N"/>
</dbReference>
<dbReference type="InterPro" id="IPR050090">
    <property type="entry name" value="Tyrosine_recombinase_XerCD"/>
</dbReference>
<dbReference type="RefSeq" id="WP_346037448.1">
    <property type="nucleotide sequence ID" value="NZ_BAAALY010000034.1"/>
</dbReference>
<dbReference type="CDD" id="cd00397">
    <property type="entry name" value="DNA_BRE_C"/>
    <property type="match status" value="1"/>
</dbReference>
<dbReference type="InterPro" id="IPR002104">
    <property type="entry name" value="Integrase_catalytic"/>
</dbReference>
<evidence type="ECO:0000256" key="1">
    <source>
        <dbReference type="ARBA" id="ARBA00022908"/>
    </source>
</evidence>